<reference evidence="2" key="1">
    <citation type="journal article" date="2022" name="Nat. Commun.">
        <title>Chromosome evolution and the genetic basis of agronomically important traits in greater yam.</title>
        <authorList>
            <person name="Bredeson J.V."/>
            <person name="Lyons J.B."/>
            <person name="Oniyinde I.O."/>
            <person name="Okereke N.R."/>
            <person name="Kolade O."/>
            <person name="Nnabue I."/>
            <person name="Nwadili C.O."/>
            <person name="Hribova E."/>
            <person name="Parker M."/>
            <person name="Nwogha J."/>
            <person name="Shu S."/>
            <person name="Carlson J."/>
            <person name="Kariba R."/>
            <person name="Muthemba S."/>
            <person name="Knop K."/>
            <person name="Barton G.J."/>
            <person name="Sherwood A.V."/>
            <person name="Lopez-Montes A."/>
            <person name="Asiedu R."/>
            <person name="Jamnadass R."/>
            <person name="Muchugi A."/>
            <person name="Goodstein D."/>
            <person name="Egesi C.N."/>
            <person name="Featherston J."/>
            <person name="Asfaw A."/>
            <person name="Simpson G.G."/>
            <person name="Dolezel J."/>
            <person name="Hendre P.S."/>
            <person name="Van Deynze A."/>
            <person name="Kumar P.L."/>
            <person name="Obidiegwu J.E."/>
            <person name="Bhattacharjee R."/>
            <person name="Rokhsar D.S."/>
        </authorList>
    </citation>
    <scope>NUCLEOTIDE SEQUENCE [LARGE SCALE GENOMIC DNA]</scope>
    <source>
        <strain evidence="2">cv. TDa95/00328</strain>
    </source>
</reference>
<name>A0ACB7UP41_DIOAL</name>
<gene>
    <name evidence="1" type="ORF">IHE45_15G114200</name>
</gene>
<evidence type="ECO:0000313" key="1">
    <source>
        <dbReference type="EMBL" id="KAH7662169.1"/>
    </source>
</evidence>
<comment type="caution">
    <text evidence="1">The sequence shown here is derived from an EMBL/GenBank/DDBJ whole genome shotgun (WGS) entry which is preliminary data.</text>
</comment>
<organism evidence="1 2">
    <name type="scientific">Dioscorea alata</name>
    <name type="common">Purple yam</name>
    <dbReference type="NCBI Taxonomy" id="55571"/>
    <lineage>
        <taxon>Eukaryota</taxon>
        <taxon>Viridiplantae</taxon>
        <taxon>Streptophyta</taxon>
        <taxon>Embryophyta</taxon>
        <taxon>Tracheophyta</taxon>
        <taxon>Spermatophyta</taxon>
        <taxon>Magnoliopsida</taxon>
        <taxon>Liliopsida</taxon>
        <taxon>Dioscoreales</taxon>
        <taxon>Dioscoreaceae</taxon>
        <taxon>Dioscorea</taxon>
    </lineage>
</organism>
<dbReference type="EC" id="3.1.11.2" evidence="1"/>
<keyword evidence="1" id="KW-0378">Hydrolase</keyword>
<proteinExistence type="predicted"/>
<evidence type="ECO:0000313" key="2">
    <source>
        <dbReference type="Proteomes" id="UP000827976"/>
    </source>
</evidence>
<keyword evidence="2" id="KW-1185">Reference proteome</keyword>
<dbReference type="Proteomes" id="UP000827976">
    <property type="component" value="Chromosome 15"/>
</dbReference>
<protein>
    <submittedName>
        <fullName evidence="1">Exodeoxyribonuclease III protein</fullName>
        <ecNumber evidence="1">3.1.11.2</ecNumber>
    </submittedName>
</protein>
<dbReference type="EMBL" id="CM037025">
    <property type="protein sequence ID" value="KAH7662169.1"/>
    <property type="molecule type" value="Genomic_DNA"/>
</dbReference>
<accession>A0ACB7UP41</accession>
<sequence length="122" mass="13776">MNLITWNVRGLGRPAKRFLVKDFLLLHFADVCCLQESKLEEISPTIWREIGGGWLDQFFSVPAHGTAGGIIIGWNIAIMSAKLLKLGTFSLTVEFLSFSDNLSWRCTSVYGPNDRKLKPAFW</sequence>